<comment type="subunit">
    <text evidence="5">The 26S proteasome consists of a 20S proteasome core and two 19S regulatory subunits. The 20S proteasome core is composed of 28 subunits that are arranged in four stacked rings, resulting in a barrel-shaped structure. The two end rings are each formed by seven alpha subunits, and the two central rings are each formed by seven beta subunits. The catalytic chamber with the active sites is on the inside of the barrel.</text>
</comment>
<reference evidence="7 8" key="1">
    <citation type="submission" date="2021-06" db="EMBL/GenBank/DDBJ databases">
        <title>Caerostris darwini draft genome.</title>
        <authorList>
            <person name="Kono N."/>
            <person name="Arakawa K."/>
        </authorList>
    </citation>
    <scope>NUCLEOTIDE SEQUENCE [LARGE SCALE GENOMIC DNA]</scope>
</reference>
<dbReference type="Proteomes" id="UP001054837">
    <property type="component" value="Unassembled WGS sequence"/>
</dbReference>
<dbReference type="GO" id="GO:0005737">
    <property type="term" value="C:cytoplasm"/>
    <property type="evidence" value="ECO:0007669"/>
    <property type="project" value="UniProtKB-SubCell"/>
</dbReference>
<dbReference type="AlphaFoldDB" id="A0AAV4TJ50"/>
<dbReference type="InterPro" id="IPR016295">
    <property type="entry name" value="Proteasome_beta4"/>
</dbReference>
<dbReference type="PANTHER" id="PTHR32194">
    <property type="entry name" value="METALLOPROTEASE TLDD"/>
    <property type="match status" value="1"/>
</dbReference>
<evidence type="ECO:0000313" key="8">
    <source>
        <dbReference type="Proteomes" id="UP001054837"/>
    </source>
</evidence>
<keyword evidence="8" id="KW-1185">Reference proteome</keyword>
<dbReference type="CDD" id="cd03760">
    <property type="entry name" value="proteasome_beta_type_4"/>
    <property type="match status" value="1"/>
</dbReference>
<keyword evidence="2 6" id="KW-0647">Proteasome</keyword>
<name>A0AAV4TJ50_9ARAC</name>
<evidence type="ECO:0000313" key="7">
    <source>
        <dbReference type="EMBL" id="GIY44942.1"/>
    </source>
</evidence>
<accession>A0AAV4TJ50</accession>
<evidence type="ECO:0000256" key="5">
    <source>
        <dbReference type="ARBA" id="ARBA00026071"/>
    </source>
</evidence>
<evidence type="ECO:0000256" key="4">
    <source>
        <dbReference type="ARBA" id="ARBA00024953"/>
    </source>
</evidence>
<dbReference type="PROSITE" id="PS51476">
    <property type="entry name" value="PROTEASOME_BETA_2"/>
    <property type="match status" value="1"/>
</dbReference>
<comment type="subcellular location">
    <subcellularLocation>
        <location evidence="6">Cytoplasm</location>
    </subcellularLocation>
    <subcellularLocation>
        <location evidence="6">Nucleus</location>
    </subcellularLocation>
</comment>
<evidence type="ECO:0000256" key="6">
    <source>
        <dbReference type="PIRNR" id="PIRNR001213"/>
    </source>
</evidence>
<gene>
    <name evidence="7" type="primary">Psmb4</name>
    <name evidence="7" type="ORF">CDAR_241421</name>
</gene>
<dbReference type="PROSITE" id="PS00854">
    <property type="entry name" value="PROTEASOME_BETA_1"/>
    <property type="match status" value="1"/>
</dbReference>
<evidence type="ECO:0000256" key="3">
    <source>
        <dbReference type="ARBA" id="ARBA00023242"/>
    </source>
</evidence>
<sequence length="264" mass="29335">MDFAKIFSQGSCSSSIFAKDVDNMMPFTENSTWNFAADDGVFKRTTHPIITGTSVLGLVFDEGVMICADTLGSFGSMARFLNCPRVLKVNDQIIIGAGGDFADFQYLSSVIEQQIINEECLNDGFNLKPRSLHCWLTRTMYNRRTKLDPLWNVYVVGGIQDGKPFLGLVDKIGTSFEAPSIATGYGSYLAQPLLRTRVESNPNISEHEALDLMKHCLRILYYRDGRSFPKFTVGIITKEGVRISDPVEIDSDWSVARLVGAKCS</sequence>
<comment type="function">
    <text evidence="4">Non-catalytic component of the proteasome, a multicatalytic proteinase complex which is characterized by its ability to cleave peptides with Arg, Phe, Tyr, Leu, and Glu adjacent to the leaving group at neutral or slightly basic pH. The proteasome has an ATP-dependent proteolytic activity.</text>
</comment>
<comment type="similarity">
    <text evidence="6">Belongs to the peptidase T1B family.</text>
</comment>
<dbReference type="GO" id="GO:0005634">
    <property type="term" value="C:nucleus"/>
    <property type="evidence" value="ECO:0007669"/>
    <property type="project" value="UniProtKB-SubCell"/>
</dbReference>
<dbReference type="InterPro" id="IPR029055">
    <property type="entry name" value="Ntn_hydrolases_N"/>
</dbReference>
<dbReference type="InterPro" id="IPR001353">
    <property type="entry name" value="Proteasome_sua/b"/>
</dbReference>
<dbReference type="PANTHER" id="PTHR32194:SF6">
    <property type="entry name" value="PROTEASOME SUBUNIT BETA"/>
    <property type="match status" value="1"/>
</dbReference>
<comment type="caution">
    <text evidence="7">The sequence shown here is derived from an EMBL/GenBank/DDBJ whole genome shotgun (WGS) entry which is preliminary data.</text>
</comment>
<proteinExistence type="inferred from homology"/>
<dbReference type="EMBL" id="BPLQ01009579">
    <property type="protein sequence ID" value="GIY44942.1"/>
    <property type="molecule type" value="Genomic_DNA"/>
</dbReference>
<dbReference type="GO" id="GO:0051603">
    <property type="term" value="P:proteolysis involved in protein catabolic process"/>
    <property type="evidence" value="ECO:0007669"/>
    <property type="project" value="InterPro"/>
</dbReference>
<dbReference type="Gene3D" id="3.60.20.10">
    <property type="entry name" value="Glutamine Phosphoribosylpyrophosphate, subunit 1, domain 1"/>
    <property type="match status" value="1"/>
</dbReference>
<dbReference type="Pfam" id="PF00227">
    <property type="entry name" value="Proteasome"/>
    <property type="match status" value="1"/>
</dbReference>
<dbReference type="InterPro" id="IPR023333">
    <property type="entry name" value="Proteasome_suB-type"/>
</dbReference>
<dbReference type="SUPFAM" id="SSF56235">
    <property type="entry name" value="N-terminal nucleophile aminohydrolases (Ntn hydrolases)"/>
    <property type="match status" value="1"/>
</dbReference>
<dbReference type="GO" id="GO:0019774">
    <property type="term" value="C:proteasome core complex, beta-subunit complex"/>
    <property type="evidence" value="ECO:0007669"/>
    <property type="project" value="UniProtKB-UniRule"/>
</dbReference>
<keyword evidence="3 6" id="KW-0539">Nucleus</keyword>
<dbReference type="InterPro" id="IPR016050">
    <property type="entry name" value="Proteasome_bsu_CS"/>
</dbReference>
<organism evidence="7 8">
    <name type="scientific">Caerostris darwini</name>
    <dbReference type="NCBI Taxonomy" id="1538125"/>
    <lineage>
        <taxon>Eukaryota</taxon>
        <taxon>Metazoa</taxon>
        <taxon>Ecdysozoa</taxon>
        <taxon>Arthropoda</taxon>
        <taxon>Chelicerata</taxon>
        <taxon>Arachnida</taxon>
        <taxon>Araneae</taxon>
        <taxon>Araneomorphae</taxon>
        <taxon>Entelegynae</taxon>
        <taxon>Araneoidea</taxon>
        <taxon>Araneidae</taxon>
        <taxon>Caerostris</taxon>
    </lineage>
</organism>
<protein>
    <recommendedName>
        <fullName evidence="6">Proteasome subunit beta</fullName>
    </recommendedName>
</protein>
<dbReference type="PIRSF" id="PIRSF001213">
    <property type="entry name" value="Psome_endopept_beta"/>
    <property type="match status" value="1"/>
</dbReference>
<evidence type="ECO:0000256" key="1">
    <source>
        <dbReference type="ARBA" id="ARBA00022490"/>
    </source>
</evidence>
<keyword evidence="1 6" id="KW-0963">Cytoplasm</keyword>
<evidence type="ECO:0000256" key="2">
    <source>
        <dbReference type="ARBA" id="ARBA00022942"/>
    </source>
</evidence>